<dbReference type="EMBL" id="BTGB01000009">
    <property type="protein sequence ID" value="GMM47968.1"/>
    <property type="molecule type" value="Genomic_DNA"/>
</dbReference>
<feature type="binding site" evidence="16">
    <location>
        <position position="312"/>
    </location>
    <ligand>
        <name>Fe cation</name>
        <dbReference type="ChEBI" id="CHEBI:24875"/>
        <label>2</label>
    </ligand>
</feature>
<keyword evidence="20" id="KW-1185">Reference proteome</keyword>
<evidence type="ECO:0000256" key="17">
    <source>
        <dbReference type="RuleBase" id="RU003779"/>
    </source>
</evidence>
<evidence type="ECO:0000256" key="18">
    <source>
        <dbReference type="SAM" id="Phobius"/>
    </source>
</evidence>
<evidence type="ECO:0000256" key="16">
    <source>
        <dbReference type="PIRSR" id="PIRSR005229-1"/>
    </source>
</evidence>
<keyword evidence="12 16" id="KW-0408">Iron</keyword>
<comment type="cofactor">
    <cofactor evidence="16 17">
        <name>Fe cation</name>
        <dbReference type="ChEBI" id="CHEBI:24875"/>
    </cofactor>
    <text evidence="16 17">Binds 2 iron ions per subunit.</text>
</comment>
<keyword evidence="4 17" id="KW-0679">Respiratory chain</keyword>
<feature type="binding site" evidence="16">
    <location>
        <position position="165"/>
    </location>
    <ligand>
        <name>Fe cation</name>
        <dbReference type="ChEBI" id="CHEBI:24875"/>
        <label>1</label>
    </ligand>
</feature>
<evidence type="ECO:0000256" key="15">
    <source>
        <dbReference type="ARBA" id="ARBA00025285"/>
    </source>
</evidence>
<dbReference type="GO" id="GO:0046872">
    <property type="term" value="F:metal ion binding"/>
    <property type="evidence" value="ECO:0007669"/>
    <property type="project" value="UniProtKB-UniRule"/>
</dbReference>
<evidence type="ECO:0000256" key="3">
    <source>
        <dbReference type="ARBA" id="ARBA00022448"/>
    </source>
</evidence>
<evidence type="ECO:0000313" key="19">
    <source>
        <dbReference type="EMBL" id="GMM47968.1"/>
    </source>
</evidence>
<keyword evidence="9 17" id="KW-0249">Electron transport</keyword>
<dbReference type="GO" id="GO:0009916">
    <property type="term" value="F:alternative oxidase activity"/>
    <property type="evidence" value="ECO:0007669"/>
    <property type="project" value="UniProtKB-UniRule"/>
</dbReference>
<feature type="binding site" evidence="16">
    <location>
        <position position="309"/>
    </location>
    <ligand>
        <name>Fe cation</name>
        <dbReference type="ChEBI" id="CHEBI:24875"/>
        <label>2</label>
    </ligand>
</feature>
<evidence type="ECO:0000256" key="9">
    <source>
        <dbReference type="ARBA" id="ARBA00022982"/>
    </source>
</evidence>
<evidence type="ECO:0000256" key="12">
    <source>
        <dbReference type="ARBA" id="ARBA00023004"/>
    </source>
</evidence>
<reference evidence="19 20" key="1">
    <citation type="journal article" date="2023" name="Elife">
        <title>Identification of key yeast species and microbe-microbe interactions impacting larval growth of Drosophila in the wild.</title>
        <authorList>
            <person name="Mure A."/>
            <person name="Sugiura Y."/>
            <person name="Maeda R."/>
            <person name="Honda K."/>
            <person name="Sakurai N."/>
            <person name="Takahashi Y."/>
            <person name="Watada M."/>
            <person name="Katoh T."/>
            <person name="Gotoh A."/>
            <person name="Gotoh Y."/>
            <person name="Taniguchi I."/>
            <person name="Nakamura K."/>
            <person name="Hayashi T."/>
            <person name="Katayama T."/>
            <person name="Uemura T."/>
            <person name="Hattori Y."/>
        </authorList>
    </citation>
    <scope>NUCLEOTIDE SEQUENCE [LARGE SCALE GENOMIC DNA]</scope>
    <source>
        <strain evidence="19 20">PK-24</strain>
    </source>
</reference>
<organism evidence="19 20">
    <name type="scientific">Pichia kluyveri</name>
    <name type="common">Yeast</name>
    <dbReference type="NCBI Taxonomy" id="36015"/>
    <lineage>
        <taxon>Eukaryota</taxon>
        <taxon>Fungi</taxon>
        <taxon>Dikarya</taxon>
        <taxon>Ascomycota</taxon>
        <taxon>Saccharomycotina</taxon>
        <taxon>Pichiomycetes</taxon>
        <taxon>Pichiales</taxon>
        <taxon>Pichiaceae</taxon>
        <taxon>Pichia</taxon>
    </lineage>
</organism>
<protein>
    <recommendedName>
        <fullName evidence="17">Alternative oxidase</fullName>
        <ecNumber evidence="17">1.-.-.-</ecNumber>
    </recommendedName>
</protein>
<dbReference type="GO" id="GO:0098803">
    <property type="term" value="C:respiratory chain complex"/>
    <property type="evidence" value="ECO:0007669"/>
    <property type="project" value="UniProtKB-UniRule"/>
</dbReference>
<dbReference type="Gene3D" id="1.20.1260.140">
    <property type="entry name" value="Alternative oxidase"/>
    <property type="match status" value="1"/>
</dbReference>
<dbReference type="Proteomes" id="UP001378960">
    <property type="component" value="Unassembled WGS sequence"/>
</dbReference>
<feature type="transmembrane region" description="Helical" evidence="18">
    <location>
        <begin position="223"/>
        <end position="242"/>
    </location>
</feature>
<dbReference type="InterPro" id="IPR038659">
    <property type="entry name" value="AOX_sf"/>
</dbReference>
<feature type="binding site" evidence="16">
    <location>
        <position position="255"/>
    </location>
    <ligand>
        <name>Fe cation</name>
        <dbReference type="ChEBI" id="CHEBI:24875"/>
        <label>2</label>
    </ligand>
</feature>
<evidence type="ECO:0000313" key="20">
    <source>
        <dbReference type="Proteomes" id="UP001378960"/>
    </source>
</evidence>
<comment type="caution">
    <text evidence="19">The sequence shown here is derived from an EMBL/GenBank/DDBJ whole genome shotgun (WGS) entry which is preliminary data.</text>
</comment>
<gene>
    <name evidence="19" type="ORF">DAPK24_045660</name>
</gene>
<keyword evidence="13" id="KW-0496">Mitochondrion</keyword>
<comment type="similarity">
    <text evidence="2 17">Belongs to the alternative oxidase family.</text>
</comment>
<dbReference type="AlphaFoldDB" id="A0AAV5RAY5"/>
<dbReference type="GO" id="GO:0005743">
    <property type="term" value="C:mitochondrial inner membrane"/>
    <property type="evidence" value="ECO:0007669"/>
    <property type="project" value="UniProtKB-SubCell"/>
</dbReference>
<feature type="transmembrane region" description="Helical" evidence="18">
    <location>
        <begin position="157"/>
        <end position="178"/>
    </location>
</feature>
<evidence type="ECO:0000256" key="10">
    <source>
        <dbReference type="ARBA" id="ARBA00022989"/>
    </source>
</evidence>
<keyword evidence="11 17" id="KW-0560">Oxidoreductase</keyword>
<evidence type="ECO:0000256" key="14">
    <source>
        <dbReference type="ARBA" id="ARBA00023136"/>
    </source>
</evidence>
<evidence type="ECO:0000256" key="2">
    <source>
        <dbReference type="ARBA" id="ARBA00008388"/>
    </source>
</evidence>
<feature type="binding site" evidence="16">
    <location>
        <position position="204"/>
    </location>
    <ligand>
        <name>Fe cation</name>
        <dbReference type="ChEBI" id="CHEBI:24875"/>
        <label>2</label>
    </ligand>
</feature>
<keyword evidence="5 17" id="KW-0812">Transmembrane</keyword>
<evidence type="ECO:0000256" key="1">
    <source>
        <dbReference type="ARBA" id="ARBA00004273"/>
    </source>
</evidence>
<name>A0AAV5RAY5_PICKL</name>
<evidence type="ECO:0000256" key="7">
    <source>
        <dbReference type="ARBA" id="ARBA00022792"/>
    </source>
</evidence>
<keyword evidence="8" id="KW-0809">Transit peptide</keyword>
<keyword evidence="6 16" id="KW-0479">Metal-binding</keyword>
<evidence type="ECO:0000256" key="13">
    <source>
        <dbReference type="ARBA" id="ARBA00023128"/>
    </source>
</evidence>
<dbReference type="InterPro" id="IPR002680">
    <property type="entry name" value="AOX"/>
</dbReference>
<evidence type="ECO:0000256" key="11">
    <source>
        <dbReference type="ARBA" id="ARBA00023002"/>
    </source>
</evidence>
<evidence type="ECO:0000256" key="6">
    <source>
        <dbReference type="ARBA" id="ARBA00022723"/>
    </source>
</evidence>
<dbReference type="PANTHER" id="PTHR31803:SF3">
    <property type="entry name" value="ALTERNATIVE OXIDASE"/>
    <property type="match status" value="1"/>
</dbReference>
<feature type="binding site" evidence="16">
    <location>
        <position position="207"/>
    </location>
    <ligand>
        <name>Fe cation</name>
        <dbReference type="ChEBI" id="CHEBI:24875"/>
        <label>1</label>
    </ligand>
</feature>
<proteinExistence type="inferred from homology"/>
<dbReference type="PANTHER" id="PTHR31803">
    <property type="entry name" value="ALTERNATIVE OXIDASE"/>
    <property type="match status" value="1"/>
</dbReference>
<comment type="subcellular location">
    <subcellularLocation>
        <location evidence="1">Mitochondrion inner membrane</location>
    </subcellularLocation>
</comment>
<sequence length="363" mass="42376">MIYTYTPHRHIARNAIKLSLKSSSNIVSNILSRSISRSLTTTPTPTSNHQQQQLLDLNHLPPSNNTHLVRLTTLEEQREGEFLTESVFKHHGYDIDQMHAIKFEHRPVKSPRDFITYNFMKYLRKSFDYFTGYIEPIDENHRIKIANSENRMTLEKWLTRFVVLESIAGIPGAVAAFLRHLHAIRLFRRDKAFIDTLLDEAFNERMHLLTFLKMANPTKFTRALLWVGQGIFANLFFLTYLFSPKTAHRFVGYLEEEAVNTYSRCLKDIELGLCPELEDAIVPKIAIDYWKLPENAKFYDLIQYIRADEAKHREVNHTIANLQLNGEDRNPFALQIKSDPRPQPSNTLENHKAQGWERKDLIL</sequence>
<keyword evidence="3" id="KW-0813">Transport</keyword>
<dbReference type="PIRSF" id="PIRSF005229">
    <property type="entry name" value="AOX"/>
    <property type="match status" value="1"/>
</dbReference>
<evidence type="ECO:0000256" key="4">
    <source>
        <dbReference type="ARBA" id="ARBA00022660"/>
    </source>
</evidence>
<accession>A0AAV5RAY5</accession>
<keyword evidence="14 17" id="KW-0472">Membrane</keyword>
<feature type="binding site" evidence="16">
    <location>
        <position position="309"/>
    </location>
    <ligand>
        <name>Fe cation</name>
        <dbReference type="ChEBI" id="CHEBI:24875"/>
        <label>1</label>
    </ligand>
</feature>
<dbReference type="FunFam" id="1.20.1260.140:FF:000002">
    <property type="entry name" value="Alternative oxidase"/>
    <property type="match status" value="1"/>
</dbReference>
<dbReference type="Pfam" id="PF01786">
    <property type="entry name" value="AOX"/>
    <property type="match status" value="1"/>
</dbReference>
<comment type="function">
    <text evidence="15">Catalyzes cyanide-resistant oxygen consumption. May increase respiration when the cytochrome respiratory pathway is restricted, or in response to low temperatures.</text>
</comment>
<evidence type="ECO:0000256" key="5">
    <source>
        <dbReference type="ARBA" id="ARBA00022692"/>
    </source>
</evidence>
<dbReference type="EC" id="1.-.-.-" evidence="17"/>
<evidence type="ECO:0000256" key="8">
    <source>
        <dbReference type="ARBA" id="ARBA00022946"/>
    </source>
</evidence>
<dbReference type="GO" id="GO:0010230">
    <property type="term" value="P:alternative respiration"/>
    <property type="evidence" value="ECO:0007669"/>
    <property type="project" value="TreeGrafter"/>
</dbReference>
<feature type="binding site" evidence="16">
    <location>
        <position position="204"/>
    </location>
    <ligand>
        <name>Fe cation</name>
        <dbReference type="ChEBI" id="CHEBI:24875"/>
        <label>1</label>
    </ligand>
</feature>
<keyword evidence="10 18" id="KW-1133">Transmembrane helix</keyword>
<keyword evidence="7" id="KW-0999">Mitochondrion inner membrane</keyword>